<dbReference type="HAMAP" id="MF_01523">
    <property type="entry name" value="16SrRNA_methyltr_J"/>
    <property type="match status" value="1"/>
</dbReference>
<comment type="function">
    <text evidence="1">Specifically methylates the guanosine in position 1516 of 16S rRNA.</text>
</comment>
<comment type="subcellular location">
    <subcellularLocation>
        <location evidence="1">Cytoplasm</location>
    </subcellularLocation>
</comment>
<evidence type="ECO:0000256" key="1">
    <source>
        <dbReference type="HAMAP-Rule" id="MF_01523"/>
    </source>
</evidence>
<dbReference type="InterPro" id="IPR029063">
    <property type="entry name" value="SAM-dependent_MTases_sf"/>
</dbReference>
<feature type="binding site" evidence="1">
    <location>
        <begin position="71"/>
        <end position="72"/>
    </location>
    <ligand>
        <name>S-adenosyl-L-methionine</name>
        <dbReference type="ChEBI" id="CHEBI:59789"/>
    </ligand>
</feature>
<accession>A0AA96GU05</accession>
<name>A0AA96GU05_9BACT</name>
<comment type="catalytic activity">
    <reaction evidence="1">
        <text>guanosine(1516) in 16S rRNA + S-adenosyl-L-methionine = N(2)-methylguanosine(1516) in 16S rRNA + S-adenosyl-L-homocysteine + H(+)</text>
        <dbReference type="Rhea" id="RHEA:43220"/>
        <dbReference type="Rhea" id="RHEA-COMP:10412"/>
        <dbReference type="Rhea" id="RHEA-COMP:10413"/>
        <dbReference type="ChEBI" id="CHEBI:15378"/>
        <dbReference type="ChEBI" id="CHEBI:57856"/>
        <dbReference type="ChEBI" id="CHEBI:59789"/>
        <dbReference type="ChEBI" id="CHEBI:74269"/>
        <dbReference type="ChEBI" id="CHEBI:74481"/>
        <dbReference type="EC" id="2.1.1.242"/>
    </reaction>
</comment>
<keyword evidence="3" id="KW-1185">Reference proteome</keyword>
<organism evidence="2 3">
    <name type="scientific">Candidatus Nitrospira neomarina</name>
    <dbReference type="NCBI Taxonomy" id="3020899"/>
    <lineage>
        <taxon>Bacteria</taxon>
        <taxon>Pseudomonadati</taxon>
        <taxon>Nitrospirota</taxon>
        <taxon>Nitrospiria</taxon>
        <taxon>Nitrospirales</taxon>
        <taxon>Nitrospiraceae</taxon>
        <taxon>Nitrospira</taxon>
    </lineage>
</organism>
<keyword evidence="1" id="KW-0698">rRNA processing</keyword>
<keyword evidence="1 2" id="KW-0489">Methyltransferase</keyword>
<dbReference type="InterPro" id="IPR007536">
    <property type="entry name" value="16SrRNA_methylTrfase_J"/>
</dbReference>
<dbReference type="AlphaFoldDB" id="A0AA96GU05"/>
<dbReference type="EMBL" id="CP116968">
    <property type="protein sequence ID" value="WNM63536.1"/>
    <property type="molecule type" value="Genomic_DNA"/>
</dbReference>
<protein>
    <recommendedName>
        <fullName evidence="1">Ribosomal RNA small subunit methyltransferase J</fullName>
        <ecNumber evidence="1">2.1.1.242</ecNumber>
    </recommendedName>
    <alternativeName>
        <fullName evidence="1">16S rRNA m2G1516 methyltransferase</fullName>
    </alternativeName>
    <alternativeName>
        <fullName evidence="1">rRNA (guanine-N(2)-)-methyltransferase</fullName>
    </alternativeName>
</protein>
<dbReference type="Pfam" id="PF04445">
    <property type="entry name" value="SAM_MT"/>
    <property type="match status" value="1"/>
</dbReference>
<feature type="binding site" evidence="1">
    <location>
        <begin position="87"/>
        <end position="88"/>
    </location>
    <ligand>
        <name>S-adenosyl-L-methionine</name>
        <dbReference type="ChEBI" id="CHEBI:59789"/>
    </ligand>
</feature>
<sequence length="221" mass="24363">MKYCLQLHNQQWQLIDQDAPDMTPVVIDFVSGKTAYRRKYGHAGGEAISKAVGIKKGKRPTIVDATAGLGRDAFVLATMGCRVHMIERSAIIGTLLEDGLRRAAADEKIGALIKDKLTFTCGDSRQALLQVPFAPEVIYVDPMFPVKDKTALVKKAMRMVQDVVGQDTDADELLKVALTIATNRVVVKRPASAEYLAGIKPQASIKTKKHRFDIYLIPQQQ</sequence>
<keyword evidence="1" id="KW-0963">Cytoplasm</keyword>
<dbReference type="EC" id="2.1.1.242" evidence="1"/>
<dbReference type="PANTHER" id="PTHR36112:SF1">
    <property type="entry name" value="RIBOSOMAL RNA SMALL SUBUNIT METHYLTRANSFERASE J"/>
    <property type="match status" value="1"/>
</dbReference>
<dbReference type="GO" id="GO:0008990">
    <property type="term" value="F:rRNA (guanine-N2-)-methyltransferase activity"/>
    <property type="evidence" value="ECO:0007669"/>
    <property type="project" value="UniProtKB-UniRule"/>
</dbReference>
<dbReference type="PANTHER" id="PTHR36112">
    <property type="entry name" value="RIBOSOMAL RNA SMALL SUBUNIT METHYLTRANSFERASE J"/>
    <property type="match status" value="1"/>
</dbReference>
<dbReference type="GO" id="GO:0005737">
    <property type="term" value="C:cytoplasm"/>
    <property type="evidence" value="ECO:0007669"/>
    <property type="project" value="UniProtKB-SubCell"/>
</dbReference>
<feature type="binding site" evidence="1">
    <location>
        <position position="141"/>
    </location>
    <ligand>
        <name>S-adenosyl-L-methionine</name>
        <dbReference type="ChEBI" id="CHEBI:59789"/>
    </ligand>
</feature>
<comment type="similarity">
    <text evidence="1">Belongs to the methyltransferase superfamily. RsmJ family.</text>
</comment>
<dbReference type="Gene3D" id="3.40.50.150">
    <property type="entry name" value="Vaccinia Virus protein VP39"/>
    <property type="match status" value="1"/>
</dbReference>
<keyword evidence="1" id="KW-0949">S-adenosyl-L-methionine</keyword>
<dbReference type="SUPFAM" id="SSF53335">
    <property type="entry name" value="S-adenosyl-L-methionine-dependent methyltransferases"/>
    <property type="match status" value="1"/>
</dbReference>
<evidence type="ECO:0000313" key="3">
    <source>
        <dbReference type="Proteomes" id="UP001302494"/>
    </source>
</evidence>
<dbReference type="RefSeq" id="WP_312748223.1">
    <property type="nucleotide sequence ID" value="NZ_CP116968.1"/>
</dbReference>
<dbReference type="KEGG" id="nneo:PQG83_07215"/>
<comment type="caution">
    <text evidence="1">Lacks conserved residue(s) required for the propagation of feature annotation.</text>
</comment>
<gene>
    <name evidence="1" type="primary">rsmJ</name>
    <name evidence="2" type="ORF">PQG83_07215</name>
</gene>
<dbReference type="Proteomes" id="UP001302494">
    <property type="component" value="Chromosome"/>
</dbReference>
<evidence type="ECO:0000313" key="2">
    <source>
        <dbReference type="EMBL" id="WNM63536.1"/>
    </source>
</evidence>
<keyword evidence="1" id="KW-0808">Transferase</keyword>
<proteinExistence type="inferred from homology"/>
<reference evidence="2 3" key="1">
    <citation type="submission" date="2023-01" db="EMBL/GenBank/DDBJ databases">
        <title>Cultivation and genomic characterization of new, ubiquitous marine nitrite-oxidizing bacteria from the Nitrospirales.</title>
        <authorList>
            <person name="Mueller A.J."/>
            <person name="Daebeler A."/>
            <person name="Herbold C.W."/>
            <person name="Kirkegaard R.H."/>
            <person name="Daims H."/>
        </authorList>
    </citation>
    <scope>NUCLEOTIDE SEQUENCE [LARGE SCALE GENOMIC DNA]</scope>
    <source>
        <strain evidence="2 3">DK</strain>
    </source>
</reference>